<organism evidence="1">
    <name type="scientific">Eucalyptus grandis</name>
    <name type="common">Flooded gum</name>
    <dbReference type="NCBI Taxonomy" id="71139"/>
    <lineage>
        <taxon>Eukaryota</taxon>
        <taxon>Viridiplantae</taxon>
        <taxon>Streptophyta</taxon>
        <taxon>Embryophyta</taxon>
        <taxon>Tracheophyta</taxon>
        <taxon>Spermatophyta</taxon>
        <taxon>Magnoliopsida</taxon>
        <taxon>eudicotyledons</taxon>
        <taxon>Gunneridae</taxon>
        <taxon>Pentapetalae</taxon>
        <taxon>rosids</taxon>
        <taxon>malvids</taxon>
        <taxon>Myrtales</taxon>
        <taxon>Myrtaceae</taxon>
        <taxon>Myrtoideae</taxon>
        <taxon>Eucalypteae</taxon>
        <taxon>Eucalyptus</taxon>
    </lineage>
</organism>
<dbReference type="Gramene" id="KCW69098">
    <property type="protein sequence ID" value="KCW69098"/>
    <property type="gene ID" value="EUGRSUZ_F02643"/>
</dbReference>
<gene>
    <name evidence="1" type="ORF">EUGRSUZ_F02643</name>
</gene>
<protein>
    <submittedName>
        <fullName evidence="1">Uncharacterized protein</fullName>
    </submittedName>
</protein>
<evidence type="ECO:0000313" key="1">
    <source>
        <dbReference type="EMBL" id="KCW69098.1"/>
    </source>
</evidence>
<dbReference type="STRING" id="71139.A0A059BS52"/>
<name>A0A059BS52_EUCGR</name>
<accession>A0A059BS52</accession>
<dbReference type="EMBL" id="KK198758">
    <property type="protein sequence ID" value="KCW69098.1"/>
    <property type="molecule type" value="Genomic_DNA"/>
</dbReference>
<dbReference type="AlphaFoldDB" id="A0A059BS52"/>
<dbReference type="SUPFAM" id="SSF56112">
    <property type="entry name" value="Protein kinase-like (PK-like)"/>
    <property type="match status" value="1"/>
</dbReference>
<proteinExistence type="predicted"/>
<dbReference type="Gene3D" id="1.10.510.10">
    <property type="entry name" value="Transferase(Phosphotransferase) domain 1"/>
    <property type="match status" value="1"/>
</dbReference>
<reference evidence="1" key="1">
    <citation type="submission" date="2013-07" db="EMBL/GenBank/DDBJ databases">
        <title>The genome of Eucalyptus grandis.</title>
        <authorList>
            <person name="Schmutz J."/>
            <person name="Hayes R."/>
            <person name="Myburg A."/>
            <person name="Tuskan G."/>
            <person name="Grattapaglia D."/>
            <person name="Rokhsar D.S."/>
        </authorList>
    </citation>
    <scope>NUCLEOTIDE SEQUENCE</scope>
    <source>
        <tissue evidence="1">Leaf extractions</tissue>
    </source>
</reference>
<dbReference type="InterPro" id="IPR011009">
    <property type="entry name" value="Kinase-like_dom_sf"/>
</dbReference>
<sequence>MRIMTLKLEIFRLARTTSETNFMTEHVVTRCYHALELLFNCSKYTVAIDIWQSLFLGKDYVHQLRLTTEVCLLQLAFIVFKEVLSLFVIL</sequence>
<dbReference type="InParanoid" id="A0A059BS52"/>